<protein>
    <submittedName>
        <fullName evidence="2">Uncharacterized protein</fullName>
    </submittedName>
</protein>
<feature type="region of interest" description="Disordered" evidence="1">
    <location>
        <begin position="172"/>
        <end position="194"/>
    </location>
</feature>
<organism evidence="2 3">
    <name type="scientific">Thermomonospora cellulosilytica</name>
    <dbReference type="NCBI Taxonomy" id="1411118"/>
    <lineage>
        <taxon>Bacteria</taxon>
        <taxon>Bacillati</taxon>
        <taxon>Actinomycetota</taxon>
        <taxon>Actinomycetes</taxon>
        <taxon>Streptosporangiales</taxon>
        <taxon>Thermomonosporaceae</taxon>
        <taxon>Thermomonospora</taxon>
    </lineage>
</organism>
<gene>
    <name evidence="2" type="ORF">HNR21_004805</name>
</gene>
<reference evidence="2 3" key="1">
    <citation type="submission" date="2020-08" db="EMBL/GenBank/DDBJ databases">
        <title>Sequencing the genomes of 1000 actinobacteria strains.</title>
        <authorList>
            <person name="Klenk H.-P."/>
        </authorList>
    </citation>
    <scope>NUCLEOTIDE SEQUENCE [LARGE SCALE GENOMIC DNA]</scope>
    <source>
        <strain evidence="2 3">DSM 45823</strain>
    </source>
</reference>
<feature type="compositionally biased region" description="Basic and acidic residues" evidence="1">
    <location>
        <begin position="183"/>
        <end position="194"/>
    </location>
</feature>
<evidence type="ECO:0000256" key="1">
    <source>
        <dbReference type="SAM" id="MobiDB-lite"/>
    </source>
</evidence>
<proteinExistence type="predicted"/>
<feature type="region of interest" description="Disordered" evidence="1">
    <location>
        <begin position="129"/>
        <end position="159"/>
    </location>
</feature>
<dbReference type="EMBL" id="JACJII010000001">
    <property type="protein sequence ID" value="MBA9005923.1"/>
    <property type="molecule type" value="Genomic_DNA"/>
</dbReference>
<dbReference type="AlphaFoldDB" id="A0A7W3RA14"/>
<dbReference type="RefSeq" id="WP_182706976.1">
    <property type="nucleotide sequence ID" value="NZ_JACJII010000001.1"/>
</dbReference>
<evidence type="ECO:0000313" key="3">
    <source>
        <dbReference type="Proteomes" id="UP000539313"/>
    </source>
</evidence>
<keyword evidence="3" id="KW-1185">Reference proteome</keyword>
<comment type="caution">
    <text evidence="2">The sequence shown here is derived from an EMBL/GenBank/DDBJ whole genome shotgun (WGS) entry which is preliminary data.</text>
</comment>
<accession>A0A7W3RA14</accession>
<evidence type="ECO:0000313" key="2">
    <source>
        <dbReference type="EMBL" id="MBA9005923.1"/>
    </source>
</evidence>
<name>A0A7W3RA14_9ACTN</name>
<dbReference type="Proteomes" id="UP000539313">
    <property type="component" value="Unassembled WGS sequence"/>
</dbReference>
<sequence length="194" mass="21124">MRSGETIEAIRDRARHDHPALLAGFDATLDVLARVRQDIERHLASPQITRITALQLGYLRGSGTVAGDICRALYGAFRLWPTEGQDEDLPGLLGRLPDPGLVIEVPDTRWGDQDVLAALENLSLPEPVELPPGLGEDQGVVELPDPPPTPEEDAGLPPGLWSTVVAALAEDATPTQRAAVRRRLMEQTRRSPDR</sequence>